<dbReference type="EMBL" id="BEZZ01087870">
    <property type="protein sequence ID" value="GCC42523.1"/>
    <property type="molecule type" value="Genomic_DNA"/>
</dbReference>
<feature type="domain" description="Attractin/MKLN-like beta-propeller" evidence="3">
    <location>
        <begin position="5"/>
        <end position="163"/>
    </location>
</feature>
<dbReference type="AlphaFoldDB" id="A0A401TIS9"/>
<evidence type="ECO:0000259" key="3">
    <source>
        <dbReference type="Pfam" id="PF24981"/>
    </source>
</evidence>
<accession>A0A401TIS9</accession>
<evidence type="ECO:0000313" key="5">
    <source>
        <dbReference type="Proteomes" id="UP000287033"/>
    </source>
</evidence>
<dbReference type="PANTHER" id="PTHR46461">
    <property type="entry name" value="KELCH DOMAIN-CONTAINING PROTEIN 3"/>
    <property type="match status" value="1"/>
</dbReference>
<reference evidence="4 5" key="1">
    <citation type="journal article" date="2018" name="Nat. Ecol. Evol.">
        <title>Shark genomes provide insights into elasmobranch evolution and the origin of vertebrates.</title>
        <authorList>
            <person name="Hara Y"/>
            <person name="Yamaguchi K"/>
            <person name="Onimaru K"/>
            <person name="Kadota M"/>
            <person name="Koyanagi M"/>
            <person name="Keeley SD"/>
            <person name="Tatsumi K"/>
            <person name="Tanaka K"/>
            <person name="Motone F"/>
            <person name="Kageyama Y"/>
            <person name="Nozu R"/>
            <person name="Adachi N"/>
            <person name="Nishimura O"/>
            <person name="Nakagawa R"/>
            <person name="Tanegashima C"/>
            <person name="Kiyatake I"/>
            <person name="Matsumoto R"/>
            <person name="Murakumo K"/>
            <person name="Nishida K"/>
            <person name="Terakita A"/>
            <person name="Kuratani S"/>
            <person name="Sato K"/>
            <person name="Hyodo S Kuraku.S."/>
        </authorList>
    </citation>
    <scope>NUCLEOTIDE SEQUENCE [LARGE SCALE GENOMIC DNA]</scope>
</reference>
<dbReference type="InterPro" id="IPR056737">
    <property type="entry name" value="Beta-prop_ATRN-MKLN-like"/>
</dbReference>
<dbReference type="SUPFAM" id="SSF117281">
    <property type="entry name" value="Kelch motif"/>
    <property type="match status" value="1"/>
</dbReference>
<gene>
    <name evidence="4" type="ORF">chiPu_0026810</name>
</gene>
<proteinExistence type="predicted"/>
<evidence type="ECO:0000256" key="1">
    <source>
        <dbReference type="ARBA" id="ARBA00022441"/>
    </source>
</evidence>
<evidence type="ECO:0000313" key="4">
    <source>
        <dbReference type="EMBL" id="GCC42523.1"/>
    </source>
</evidence>
<evidence type="ECO:0000256" key="2">
    <source>
        <dbReference type="ARBA" id="ARBA00022737"/>
    </source>
</evidence>
<organism evidence="4 5">
    <name type="scientific">Chiloscyllium punctatum</name>
    <name type="common">Brownbanded bambooshark</name>
    <name type="synonym">Hemiscyllium punctatum</name>
    <dbReference type="NCBI Taxonomy" id="137246"/>
    <lineage>
        <taxon>Eukaryota</taxon>
        <taxon>Metazoa</taxon>
        <taxon>Chordata</taxon>
        <taxon>Craniata</taxon>
        <taxon>Vertebrata</taxon>
        <taxon>Chondrichthyes</taxon>
        <taxon>Elasmobranchii</taxon>
        <taxon>Galeomorphii</taxon>
        <taxon>Galeoidea</taxon>
        <taxon>Orectolobiformes</taxon>
        <taxon>Hemiscylliidae</taxon>
        <taxon>Chiloscyllium</taxon>
    </lineage>
</organism>
<feature type="non-terminal residue" evidence="4">
    <location>
        <position position="1"/>
    </location>
</feature>
<dbReference type="InterPro" id="IPR052637">
    <property type="entry name" value="KLHDC3-like"/>
</dbReference>
<dbReference type="GO" id="GO:0005737">
    <property type="term" value="C:cytoplasm"/>
    <property type="evidence" value="ECO:0007669"/>
    <property type="project" value="TreeGrafter"/>
</dbReference>
<feature type="non-terminal residue" evidence="4">
    <location>
        <position position="173"/>
    </location>
</feature>
<dbReference type="Pfam" id="PF24981">
    <property type="entry name" value="Beta-prop_ATRN-LZTR1"/>
    <property type="match status" value="1"/>
</dbReference>
<dbReference type="InterPro" id="IPR015915">
    <property type="entry name" value="Kelch-typ_b-propeller"/>
</dbReference>
<name>A0A401TIS9_CHIPU</name>
<dbReference type="Gene3D" id="2.120.10.80">
    <property type="entry name" value="Kelch-type beta propeller"/>
    <property type="match status" value="1"/>
</dbReference>
<comment type="caution">
    <text evidence="4">The sequence shown here is derived from an EMBL/GenBank/DDBJ whole genome shotgun (WGS) entry which is preliminary data.</text>
</comment>
<keyword evidence="2" id="KW-0677">Repeat</keyword>
<dbReference type="PANTHER" id="PTHR46461:SF2">
    <property type="entry name" value="ATTRACTIN"/>
    <property type="match status" value="1"/>
</dbReference>
<dbReference type="Proteomes" id="UP000287033">
    <property type="component" value="Unassembled WGS sequence"/>
</dbReference>
<dbReference type="GO" id="GO:0003682">
    <property type="term" value="F:chromatin binding"/>
    <property type="evidence" value="ECO:0007669"/>
    <property type="project" value="InterPro"/>
</dbReference>
<keyword evidence="5" id="KW-1185">Reference proteome</keyword>
<sequence length="173" mass="18983">SGLLPPVTGHTLTLCRNSILLLIGGYSPQNGFNNKLLEYDIRSTNWSVRQHTGTAPTGLYGHSAVYHPATDAVYVFGGYRFYLESVSASRELYSLYLPGLSWSLLAPSHGAKPLAHFFHVSGLFRDTMVVVGGRTETEDFSAAILLYHINCNTWITVNQTGTVTPGSRCCRQV</sequence>
<keyword evidence="1" id="KW-0880">Kelch repeat</keyword>
<dbReference type="STRING" id="137246.A0A401TIS9"/>
<dbReference type="OrthoDB" id="263283at2759"/>
<protein>
    <recommendedName>
        <fullName evidence="3">Attractin/MKLN-like beta-propeller domain-containing protein</fullName>
    </recommendedName>
</protein>